<dbReference type="Pfam" id="PF00201">
    <property type="entry name" value="UDPGT"/>
    <property type="match status" value="1"/>
</dbReference>
<dbReference type="SUPFAM" id="SSF53756">
    <property type="entry name" value="UDP-Glycosyltransferase/glycogen phosphorylase"/>
    <property type="match status" value="1"/>
</dbReference>
<dbReference type="PANTHER" id="PTHR48043:SF145">
    <property type="entry name" value="FI06409P-RELATED"/>
    <property type="match status" value="1"/>
</dbReference>
<feature type="non-terminal residue" evidence="5">
    <location>
        <position position="376"/>
    </location>
</feature>
<dbReference type="PROSITE" id="PS00375">
    <property type="entry name" value="UDPGT"/>
    <property type="match status" value="1"/>
</dbReference>
<name>A0A367IK58_RHIST</name>
<keyword evidence="4" id="KW-1133">Transmembrane helix</keyword>
<keyword evidence="4" id="KW-0472">Membrane</keyword>
<dbReference type="InterPro" id="IPR050271">
    <property type="entry name" value="UDP-glycosyltransferase"/>
</dbReference>
<protein>
    <submittedName>
        <fullName evidence="5">Uncharacterized protein</fullName>
    </submittedName>
</protein>
<comment type="caution">
    <text evidence="5">The sequence shown here is derived from an EMBL/GenBank/DDBJ whole genome shotgun (WGS) entry which is preliminary data.</text>
</comment>
<keyword evidence="4" id="KW-0812">Transmembrane</keyword>
<feature type="non-terminal residue" evidence="5">
    <location>
        <position position="1"/>
    </location>
</feature>
<evidence type="ECO:0000256" key="1">
    <source>
        <dbReference type="ARBA" id="ARBA00022676"/>
    </source>
</evidence>
<organism evidence="5 6">
    <name type="scientific">Rhizopus stolonifer</name>
    <name type="common">Rhizopus nigricans</name>
    <dbReference type="NCBI Taxonomy" id="4846"/>
    <lineage>
        <taxon>Eukaryota</taxon>
        <taxon>Fungi</taxon>
        <taxon>Fungi incertae sedis</taxon>
        <taxon>Mucoromycota</taxon>
        <taxon>Mucoromycotina</taxon>
        <taxon>Mucoromycetes</taxon>
        <taxon>Mucorales</taxon>
        <taxon>Mucorineae</taxon>
        <taxon>Rhizopodaceae</taxon>
        <taxon>Rhizopus</taxon>
    </lineage>
</organism>
<evidence type="ECO:0000313" key="6">
    <source>
        <dbReference type="Proteomes" id="UP000253551"/>
    </source>
</evidence>
<comment type="similarity">
    <text evidence="3">Belongs to the UDP-glycosyltransferase family.</text>
</comment>
<evidence type="ECO:0000256" key="2">
    <source>
        <dbReference type="ARBA" id="ARBA00022679"/>
    </source>
</evidence>
<dbReference type="GO" id="GO:0008194">
    <property type="term" value="F:UDP-glycosyltransferase activity"/>
    <property type="evidence" value="ECO:0007669"/>
    <property type="project" value="InterPro"/>
</dbReference>
<evidence type="ECO:0000256" key="3">
    <source>
        <dbReference type="RuleBase" id="RU003718"/>
    </source>
</evidence>
<evidence type="ECO:0000256" key="4">
    <source>
        <dbReference type="SAM" id="Phobius"/>
    </source>
</evidence>
<keyword evidence="6" id="KW-1185">Reference proteome</keyword>
<proteinExistence type="inferred from homology"/>
<evidence type="ECO:0000313" key="5">
    <source>
        <dbReference type="EMBL" id="RCH78013.1"/>
    </source>
</evidence>
<gene>
    <name evidence="5" type="ORF">CU098_002685</name>
</gene>
<keyword evidence="1 3" id="KW-0328">Glycosyltransferase</keyword>
<dbReference type="STRING" id="4846.A0A367IK58"/>
<feature type="transmembrane region" description="Helical" evidence="4">
    <location>
        <begin position="357"/>
        <end position="375"/>
    </location>
</feature>
<keyword evidence="2 3" id="KW-0808">Transferase</keyword>
<sequence length="376" mass="41865">CVEAATSLNIPYIVTSAMEITKDSAAPYINNNIVALTTPTSEFQSFVSRFENKFIKPIKMIRKLMPFFKQLNERKKSIGIDAKIQDPSTKWQNALKLVNNIHGFSPARPMGPLVELVGPIIPKQYAPLNEPLEQFLSTHKRVAYVAFGQTATPSEADIKLIMTTLLECIERDILDSFLWATVNAAGNLPDTITTSSGTVYHTQAMINHTNPHARFVSWAPQTAVLLHPSTALFVSHGGLGSWYESLYAGKRMMMFPFFGDQPVNALIIEQSNYGGIFKHDFTMEQAIGLVKRLMEDKDGKIKSALERGKALVQTRSKNSVIRGADAVEEVAYTHNNGILEHRISADRRMSYIKAHNLDLYGAFIALVGTVLYVVVF</sequence>
<dbReference type="Gene3D" id="3.40.50.2000">
    <property type="entry name" value="Glycogen Phosphorylase B"/>
    <property type="match status" value="1"/>
</dbReference>
<dbReference type="InterPro" id="IPR035595">
    <property type="entry name" value="UDP_glycos_trans_CS"/>
</dbReference>
<dbReference type="Proteomes" id="UP000253551">
    <property type="component" value="Unassembled WGS sequence"/>
</dbReference>
<dbReference type="CDD" id="cd03784">
    <property type="entry name" value="GT1_Gtf-like"/>
    <property type="match status" value="1"/>
</dbReference>
<dbReference type="AlphaFoldDB" id="A0A367IK58"/>
<accession>A0A367IK58</accession>
<dbReference type="InterPro" id="IPR002213">
    <property type="entry name" value="UDP_glucos_trans"/>
</dbReference>
<dbReference type="EMBL" id="PJQM01007559">
    <property type="protein sequence ID" value="RCH78013.1"/>
    <property type="molecule type" value="Genomic_DNA"/>
</dbReference>
<dbReference type="OrthoDB" id="5835829at2759"/>
<reference evidence="5 6" key="1">
    <citation type="journal article" date="2018" name="G3 (Bethesda)">
        <title>Phylogenetic and Phylogenomic Definition of Rhizopus Species.</title>
        <authorList>
            <person name="Gryganskyi A.P."/>
            <person name="Golan J."/>
            <person name="Dolatabadi S."/>
            <person name="Mondo S."/>
            <person name="Robb S."/>
            <person name="Idnurm A."/>
            <person name="Muszewska A."/>
            <person name="Steczkiewicz K."/>
            <person name="Masonjones S."/>
            <person name="Liao H.L."/>
            <person name="Gajdeczka M.T."/>
            <person name="Anike F."/>
            <person name="Vuek A."/>
            <person name="Anishchenko I.M."/>
            <person name="Voigt K."/>
            <person name="de Hoog G.S."/>
            <person name="Smith M.E."/>
            <person name="Heitman J."/>
            <person name="Vilgalys R."/>
            <person name="Stajich J.E."/>
        </authorList>
    </citation>
    <scope>NUCLEOTIDE SEQUENCE [LARGE SCALE GENOMIC DNA]</scope>
    <source>
        <strain evidence="5 6">LSU 92-RS-03</strain>
    </source>
</reference>
<dbReference type="PANTHER" id="PTHR48043">
    <property type="entry name" value="EG:EG0003.4 PROTEIN-RELATED"/>
    <property type="match status" value="1"/>
</dbReference>